<reference evidence="14 15" key="1">
    <citation type="submission" date="2021-06" db="EMBL/GenBank/DDBJ databases">
        <authorList>
            <person name="Sun Q."/>
            <person name="Li D."/>
        </authorList>
    </citation>
    <scope>NUCLEOTIDE SEQUENCE [LARGE SCALE GENOMIC DNA]</scope>
    <source>
        <strain evidence="14 15">MSJ-1</strain>
    </source>
</reference>
<evidence type="ECO:0000256" key="10">
    <source>
        <dbReference type="ARBA" id="ARBA00023012"/>
    </source>
</evidence>
<dbReference type="SMART" id="SM00387">
    <property type="entry name" value="HATPase_c"/>
    <property type="match status" value="1"/>
</dbReference>
<evidence type="ECO:0000256" key="9">
    <source>
        <dbReference type="ARBA" id="ARBA00022840"/>
    </source>
</evidence>
<dbReference type="InterPro" id="IPR003661">
    <property type="entry name" value="HisK_dim/P_dom"/>
</dbReference>
<evidence type="ECO:0000256" key="2">
    <source>
        <dbReference type="ARBA" id="ARBA00004651"/>
    </source>
</evidence>
<keyword evidence="10" id="KW-0902">Two-component regulatory system</keyword>
<proteinExistence type="predicted"/>
<comment type="caution">
    <text evidence="14">The sequence shown here is derived from an EMBL/GenBank/DDBJ whole genome shotgun (WGS) entry which is preliminary data.</text>
</comment>
<dbReference type="EMBL" id="JAHLQO010000005">
    <property type="protein sequence ID" value="MBU5669755.1"/>
    <property type="molecule type" value="Genomic_DNA"/>
</dbReference>
<comment type="catalytic activity">
    <reaction evidence="1">
        <text>ATP + protein L-histidine = ADP + protein N-phospho-L-histidine.</text>
        <dbReference type="EC" id="2.7.13.3"/>
    </reaction>
</comment>
<evidence type="ECO:0000256" key="3">
    <source>
        <dbReference type="ARBA" id="ARBA00012438"/>
    </source>
</evidence>
<keyword evidence="4" id="KW-1003">Cell membrane</keyword>
<keyword evidence="7" id="KW-0547">Nucleotide-binding</keyword>
<evidence type="ECO:0000256" key="5">
    <source>
        <dbReference type="ARBA" id="ARBA00022553"/>
    </source>
</evidence>
<dbReference type="CDD" id="cd00082">
    <property type="entry name" value="HisKA"/>
    <property type="match status" value="1"/>
</dbReference>
<feature type="domain" description="Histidine kinase" evidence="13">
    <location>
        <begin position="232"/>
        <end position="431"/>
    </location>
</feature>
<evidence type="ECO:0000256" key="11">
    <source>
        <dbReference type="ARBA" id="ARBA00023136"/>
    </source>
</evidence>
<keyword evidence="15" id="KW-1185">Reference proteome</keyword>
<keyword evidence="5" id="KW-0597">Phosphoprotein</keyword>
<name>A0ABS6FHV0_9FIRM</name>
<sequence length="436" mass="51904">MFNYFLKKFTKTIFRMLILLFLFSSMLILLFYLSYQKRDIYENPNSVYEHVIENKSNIYFNETNKKFLSDKNIWAIRLDEKGNVVESFNKPSNVKEKFDIKDIVRFTRYYLEDYPVFTYVIEDGIIIFAYPVGSLDKLPSNFYNYDSLLFVFKIFLLFIILFLVSIYVFYRMDIKSIYKKLFPIQKAIDNLYEDDYEVLDESGELRELSKTINYANKKYSDLKLSQIKWIRGVSHDLRTPLSKITWNLNNLKENYDESLINKTNEEVIKVSNIIEDLNLTMYLESVNKNKFTKENPIKILRKLIVEKINDNSNRDIDFKFNYEDINIYMDEHLFYRMIENVLSNSIKYTSGKISVILNASEGMFRIYIKDEGEGIDEEIIEKLQNSDISEVRTHGFGLFISKQICEIHNGNFRILNTNDGLNVIFEFKLDDVNKKL</sequence>
<keyword evidence="8 14" id="KW-0418">Kinase</keyword>
<evidence type="ECO:0000313" key="14">
    <source>
        <dbReference type="EMBL" id="MBU5669755.1"/>
    </source>
</evidence>
<dbReference type="InterPro" id="IPR050398">
    <property type="entry name" value="HssS/ArlS-like"/>
</dbReference>
<keyword evidence="12" id="KW-0812">Transmembrane</keyword>
<dbReference type="PROSITE" id="PS50109">
    <property type="entry name" value="HIS_KIN"/>
    <property type="match status" value="1"/>
</dbReference>
<feature type="transmembrane region" description="Helical" evidence="12">
    <location>
        <begin position="12"/>
        <end position="35"/>
    </location>
</feature>
<comment type="subcellular location">
    <subcellularLocation>
        <location evidence="2">Cell membrane</location>
        <topology evidence="2">Multi-pass membrane protein</topology>
    </subcellularLocation>
</comment>
<feature type="transmembrane region" description="Helical" evidence="12">
    <location>
        <begin position="148"/>
        <end position="170"/>
    </location>
</feature>
<dbReference type="Pfam" id="PF02518">
    <property type="entry name" value="HATPase_c"/>
    <property type="match status" value="1"/>
</dbReference>
<evidence type="ECO:0000256" key="4">
    <source>
        <dbReference type="ARBA" id="ARBA00022475"/>
    </source>
</evidence>
<accession>A0ABS6FHV0</accession>
<dbReference type="Proteomes" id="UP000783742">
    <property type="component" value="Unassembled WGS sequence"/>
</dbReference>
<dbReference type="PANTHER" id="PTHR45528">
    <property type="entry name" value="SENSOR HISTIDINE KINASE CPXA"/>
    <property type="match status" value="1"/>
</dbReference>
<evidence type="ECO:0000259" key="13">
    <source>
        <dbReference type="PROSITE" id="PS50109"/>
    </source>
</evidence>
<evidence type="ECO:0000313" key="15">
    <source>
        <dbReference type="Proteomes" id="UP000783742"/>
    </source>
</evidence>
<evidence type="ECO:0000256" key="7">
    <source>
        <dbReference type="ARBA" id="ARBA00022741"/>
    </source>
</evidence>
<dbReference type="EC" id="2.7.13.3" evidence="3"/>
<keyword evidence="9" id="KW-0067">ATP-binding</keyword>
<organism evidence="14 15">
    <name type="scientific">Peptoniphilus ovalis</name>
    <dbReference type="NCBI Taxonomy" id="2841503"/>
    <lineage>
        <taxon>Bacteria</taxon>
        <taxon>Bacillati</taxon>
        <taxon>Bacillota</taxon>
        <taxon>Tissierellia</taxon>
        <taxon>Tissierellales</taxon>
        <taxon>Peptoniphilaceae</taxon>
        <taxon>Peptoniphilus</taxon>
    </lineage>
</organism>
<evidence type="ECO:0000256" key="6">
    <source>
        <dbReference type="ARBA" id="ARBA00022679"/>
    </source>
</evidence>
<protein>
    <recommendedName>
        <fullName evidence="3">histidine kinase</fullName>
        <ecNumber evidence="3">2.7.13.3</ecNumber>
    </recommendedName>
</protein>
<keyword evidence="12" id="KW-1133">Transmembrane helix</keyword>
<keyword evidence="11 12" id="KW-0472">Membrane</keyword>
<evidence type="ECO:0000256" key="12">
    <source>
        <dbReference type="SAM" id="Phobius"/>
    </source>
</evidence>
<evidence type="ECO:0000256" key="1">
    <source>
        <dbReference type="ARBA" id="ARBA00000085"/>
    </source>
</evidence>
<dbReference type="SMART" id="SM00388">
    <property type="entry name" value="HisKA"/>
    <property type="match status" value="1"/>
</dbReference>
<gene>
    <name evidence="14" type="ORF">KQI68_07895</name>
</gene>
<keyword evidence="6" id="KW-0808">Transferase</keyword>
<dbReference type="InterPro" id="IPR005467">
    <property type="entry name" value="His_kinase_dom"/>
</dbReference>
<dbReference type="GO" id="GO:0016301">
    <property type="term" value="F:kinase activity"/>
    <property type="evidence" value="ECO:0007669"/>
    <property type="project" value="UniProtKB-KW"/>
</dbReference>
<evidence type="ECO:0000256" key="8">
    <source>
        <dbReference type="ARBA" id="ARBA00022777"/>
    </source>
</evidence>
<dbReference type="PANTHER" id="PTHR45528:SF1">
    <property type="entry name" value="SENSOR HISTIDINE KINASE CPXA"/>
    <property type="match status" value="1"/>
</dbReference>
<dbReference type="InterPro" id="IPR003594">
    <property type="entry name" value="HATPase_dom"/>
</dbReference>